<name>A0A917RLD9_9ACTN</name>
<keyword evidence="2" id="KW-0378">Hydrolase</keyword>
<proteinExistence type="predicted"/>
<evidence type="ECO:0000313" key="2">
    <source>
        <dbReference type="EMBL" id="GGL12224.1"/>
    </source>
</evidence>
<dbReference type="PANTHER" id="PTHR43798:SF33">
    <property type="entry name" value="HYDROLASE, PUTATIVE (AFU_ORTHOLOGUE AFUA_2G14860)-RELATED"/>
    <property type="match status" value="1"/>
</dbReference>
<dbReference type="Gene3D" id="3.40.50.1820">
    <property type="entry name" value="alpha/beta hydrolase"/>
    <property type="match status" value="1"/>
</dbReference>
<dbReference type="GO" id="GO:0016020">
    <property type="term" value="C:membrane"/>
    <property type="evidence" value="ECO:0007669"/>
    <property type="project" value="TreeGrafter"/>
</dbReference>
<feature type="domain" description="AB hydrolase-1" evidence="1">
    <location>
        <begin position="34"/>
        <end position="277"/>
    </location>
</feature>
<reference evidence="2" key="1">
    <citation type="journal article" date="2014" name="Int. J. Syst. Evol. Microbiol.">
        <title>Complete genome sequence of Corynebacterium casei LMG S-19264T (=DSM 44701T), isolated from a smear-ripened cheese.</title>
        <authorList>
            <consortium name="US DOE Joint Genome Institute (JGI-PGF)"/>
            <person name="Walter F."/>
            <person name="Albersmeier A."/>
            <person name="Kalinowski J."/>
            <person name="Ruckert C."/>
        </authorList>
    </citation>
    <scope>NUCLEOTIDE SEQUENCE</scope>
    <source>
        <strain evidence="2">JCM 13064</strain>
    </source>
</reference>
<dbReference type="InterPro" id="IPR050266">
    <property type="entry name" value="AB_hydrolase_sf"/>
</dbReference>
<dbReference type="RefSeq" id="WP_189166684.1">
    <property type="nucleotide sequence ID" value="NZ_BMNT01000043.1"/>
</dbReference>
<organism evidence="2 3">
    <name type="scientific">Sphaerisporangium melleum</name>
    <dbReference type="NCBI Taxonomy" id="321316"/>
    <lineage>
        <taxon>Bacteria</taxon>
        <taxon>Bacillati</taxon>
        <taxon>Actinomycetota</taxon>
        <taxon>Actinomycetes</taxon>
        <taxon>Streptosporangiales</taxon>
        <taxon>Streptosporangiaceae</taxon>
        <taxon>Sphaerisporangium</taxon>
    </lineage>
</organism>
<comment type="caution">
    <text evidence="2">The sequence shown here is derived from an EMBL/GenBank/DDBJ whole genome shotgun (WGS) entry which is preliminary data.</text>
</comment>
<dbReference type="SUPFAM" id="SSF53474">
    <property type="entry name" value="alpha/beta-Hydrolases"/>
    <property type="match status" value="1"/>
</dbReference>
<dbReference type="InterPro" id="IPR000073">
    <property type="entry name" value="AB_hydrolase_1"/>
</dbReference>
<protein>
    <submittedName>
        <fullName evidence="2">Hydrolase</fullName>
    </submittedName>
</protein>
<dbReference type="AlphaFoldDB" id="A0A917RLD9"/>
<accession>A0A917RLD9</accession>
<reference evidence="2" key="2">
    <citation type="submission" date="2020-09" db="EMBL/GenBank/DDBJ databases">
        <authorList>
            <person name="Sun Q."/>
            <person name="Ohkuma M."/>
        </authorList>
    </citation>
    <scope>NUCLEOTIDE SEQUENCE</scope>
    <source>
        <strain evidence="2">JCM 13064</strain>
    </source>
</reference>
<dbReference type="Proteomes" id="UP000645217">
    <property type="component" value="Unassembled WGS sequence"/>
</dbReference>
<dbReference type="InterPro" id="IPR029058">
    <property type="entry name" value="AB_hydrolase_fold"/>
</dbReference>
<dbReference type="PANTHER" id="PTHR43798">
    <property type="entry name" value="MONOACYLGLYCEROL LIPASE"/>
    <property type="match status" value="1"/>
</dbReference>
<dbReference type="Pfam" id="PF00561">
    <property type="entry name" value="Abhydrolase_1"/>
    <property type="match status" value="1"/>
</dbReference>
<sequence>MSFASDPLAPGTHSVSIDGTVQRYHVAGTGPVCLVHSGGPGIGWEYLRMPALERHLTLVYVEPIGTGESGRLPRPQDYRIDTYARFLHGIVDHLGVPEVFLLGHSHGGFVAQRYALDHPGTLSGLVLYDTSPCTGEEFWNEAVGNLDRLPERHPGRPEAAAIPAAFRQTLAATDDESCTRGLRAILPAYFADYWAHESEFAPFREAVRVWVDPMRADEPPFDVRDRLGDIATPTLVISGAHDFICGPRWGRMLHQGTSHSRFVLLHDSGHMGHIEEPTAFASAIITFTSEAGRTA</sequence>
<dbReference type="EMBL" id="BMNT01000043">
    <property type="protein sequence ID" value="GGL12224.1"/>
    <property type="molecule type" value="Genomic_DNA"/>
</dbReference>
<keyword evidence="3" id="KW-1185">Reference proteome</keyword>
<evidence type="ECO:0000259" key="1">
    <source>
        <dbReference type="Pfam" id="PF00561"/>
    </source>
</evidence>
<evidence type="ECO:0000313" key="3">
    <source>
        <dbReference type="Proteomes" id="UP000645217"/>
    </source>
</evidence>
<dbReference type="GO" id="GO:0016787">
    <property type="term" value="F:hydrolase activity"/>
    <property type="evidence" value="ECO:0007669"/>
    <property type="project" value="UniProtKB-KW"/>
</dbReference>
<gene>
    <name evidence="2" type="ORF">GCM10007964_62850</name>
</gene>